<dbReference type="SMR" id="A0A0R0KW53"/>
<evidence type="ECO:0000313" key="10">
    <source>
        <dbReference type="EMBL" id="KRH69426.1"/>
    </source>
</evidence>
<dbReference type="Pfam" id="PF23559">
    <property type="entry name" value="WHD_DRP"/>
    <property type="match status" value="1"/>
</dbReference>
<reference evidence="11" key="2">
    <citation type="submission" date="2018-02" db="UniProtKB">
        <authorList>
            <consortium name="EnsemblPlants"/>
        </authorList>
    </citation>
    <scope>IDENTIFICATION</scope>
    <source>
        <strain evidence="11">Williams 82</strain>
    </source>
</reference>
<dbReference type="InterPro" id="IPR042197">
    <property type="entry name" value="Apaf_helical"/>
</dbReference>
<dbReference type="Pfam" id="PF18052">
    <property type="entry name" value="Rx_N"/>
    <property type="match status" value="1"/>
</dbReference>
<accession>A0A0R0KW53</accession>
<sequence>MAEAVLEVALEKLSSLIEKELGLFLDFDRDMKKLRSMFTTIKATLQDAVEKQFSDEAIKDWLPKLKEAAYELDDILDECAYEALGLEYQGVKSGQSHKVQCSCLSSFHPKHVVFRYKIAKRMKRITERLDEIAEERQKFHLTKTALERTRIIEWRQTSSIISERQVYGREEDTKKIVDVLMANADAYHSESLLVYPIVGLGGLGKTTLAQLIFNHKMVINKFEIRMWVCVSEDFSLNRMTKAIIEAASGQACENLDLDLLQRKLQDLLRGKRYLLVLDDVWDDKPNNWQKFERVLACGANGASILVTTRLPKVATIMGTMPPHELSMLSEDEGWELFKHQVFGPNEEEQVELVVAGKEIVKKCGGVPLAIKALGGILRFKRKENEWLHVKESNLWNLPHNENSIMPVLRLSYLNLPIKLRQCFAHLAIFPKHEIIIKQYLIECWMANGFISSNEILDAEDVGDGVWNELYWRSFFQDIKTDEFGKVRSFKMHDLVHDLAQSVAKDVCCITKDNSATTFLERIHHLSDHTKEAINPIQLHKVKYLRTYINWYNTSQFCSHILKCHSLRVLWLGQREELSSSIGDLKHLRYLNLCGGHFVTLPESLCRLWNLQILKLDHCYHLQKLPNNLIQLKALQQLSLNNCWKLSSLPPWIGKLTSLRNLSTYYIGKEKGFLLEELRPLKLKGGLHIKHMGKVKSVLDAKEANMSSKQLNRLSLSWDRNEESELQENMEEILEALQPDTQQLQSLTVLGYKGAYFPQWMSSSPSLKKLVIVRCCKLNVLASFQCQTCLDHLTIHDCREVEGLHEAFQHLTALKELELSDLPNLESLPNCFENLPLLRKLTIVNCPKLTCLPSSLNLSSLERLTIDACPELKKLTFPILDHDDE</sequence>
<dbReference type="RefSeq" id="XP_040866102.1">
    <property type="nucleotide sequence ID" value="XM_041010168.1"/>
</dbReference>
<dbReference type="Pfam" id="PF00931">
    <property type="entry name" value="NB-ARC"/>
    <property type="match status" value="1"/>
</dbReference>
<dbReference type="OrthoDB" id="2973320at2759"/>
<dbReference type="Gene3D" id="1.10.8.430">
    <property type="entry name" value="Helical domain of apoptotic protease-activating factors"/>
    <property type="match status" value="1"/>
</dbReference>
<dbReference type="InterPro" id="IPR036388">
    <property type="entry name" value="WH-like_DNA-bd_sf"/>
</dbReference>
<dbReference type="EMBL" id="CM000835">
    <property type="protein sequence ID" value="KRH69426.1"/>
    <property type="molecule type" value="Genomic_DNA"/>
</dbReference>
<dbReference type="Pfam" id="PF25019">
    <property type="entry name" value="LRR_R13L1-DRL21"/>
    <property type="match status" value="1"/>
</dbReference>
<dbReference type="PRINTS" id="PR00364">
    <property type="entry name" value="DISEASERSIST"/>
</dbReference>
<dbReference type="Gene3D" id="3.80.10.10">
    <property type="entry name" value="Ribonuclease Inhibitor"/>
    <property type="match status" value="2"/>
</dbReference>
<feature type="domain" description="Disease resistance protein winged helix" evidence="8">
    <location>
        <begin position="428"/>
        <end position="499"/>
    </location>
</feature>
<evidence type="ECO:0000259" key="8">
    <source>
        <dbReference type="Pfam" id="PF23559"/>
    </source>
</evidence>
<proteinExistence type="predicted"/>
<feature type="domain" description="R13L1/DRL21-like LRR repeat region" evidence="9">
    <location>
        <begin position="674"/>
        <end position="797"/>
    </location>
</feature>
<keyword evidence="12" id="KW-1185">Reference proteome</keyword>
<organism evidence="10">
    <name type="scientific">Glycine max</name>
    <name type="common">Soybean</name>
    <name type="synonym">Glycine hispida</name>
    <dbReference type="NCBI Taxonomy" id="3847"/>
    <lineage>
        <taxon>Eukaryota</taxon>
        <taxon>Viridiplantae</taxon>
        <taxon>Streptophyta</taxon>
        <taxon>Embryophyta</taxon>
        <taxon>Tracheophyta</taxon>
        <taxon>Spermatophyta</taxon>
        <taxon>Magnoliopsida</taxon>
        <taxon>eudicotyledons</taxon>
        <taxon>Gunneridae</taxon>
        <taxon>Pentapetalae</taxon>
        <taxon>rosids</taxon>
        <taxon>fabids</taxon>
        <taxon>Fabales</taxon>
        <taxon>Fabaceae</taxon>
        <taxon>Papilionoideae</taxon>
        <taxon>50 kb inversion clade</taxon>
        <taxon>NPAAA clade</taxon>
        <taxon>indigoferoid/millettioid clade</taxon>
        <taxon>Phaseoleae</taxon>
        <taxon>Glycine</taxon>
        <taxon>Glycine subgen. Soja</taxon>
    </lineage>
</organism>
<protein>
    <submittedName>
        <fullName evidence="10 11">Uncharacterized protein</fullName>
    </submittedName>
</protein>
<evidence type="ECO:0000256" key="4">
    <source>
        <dbReference type="ARBA" id="ARBA00022821"/>
    </source>
</evidence>
<dbReference type="FunFam" id="3.40.50.300:FF:001091">
    <property type="entry name" value="Probable disease resistance protein At1g61300"/>
    <property type="match status" value="1"/>
</dbReference>
<evidence type="ECO:0000259" key="7">
    <source>
        <dbReference type="Pfam" id="PF18052"/>
    </source>
</evidence>
<evidence type="ECO:0000256" key="1">
    <source>
        <dbReference type="ARBA" id="ARBA00022614"/>
    </source>
</evidence>
<evidence type="ECO:0000256" key="5">
    <source>
        <dbReference type="ARBA" id="ARBA00022840"/>
    </source>
</evidence>
<feature type="domain" description="Disease resistance N-terminal" evidence="7">
    <location>
        <begin position="5"/>
        <end position="95"/>
    </location>
</feature>
<dbReference type="KEGG" id="gmx:100775587"/>
<evidence type="ECO:0000313" key="12">
    <source>
        <dbReference type="Proteomes" id="UP000008827"/>
    </source>
</evidence>
<feature type="domain" description="NB-ARC" evidence="6">
    <location>
        <begin position="170"/>
        <end position="343"/>
    </location>
</feature>
<dbReference type="CDD" id="cd14798">
    <property type="entry name" value="RX-CC_like"/>
    <property type="match status" value="1"/>
</dbReference>
<dbReference type="GO" id="GO:0043531">
    <property type="term" value="F:ADP binding"/>
    <property type="evidence" value="ECO:0007669"/>
    <property type="project" value="InterPro"/>
</dbReference>
<evidence type="ECO:0000256" key="3">
    <source>
        <dbReference type="ARBA" id="ARBA00022741"/>
    </source>
</evidence>
<evidence type="ECO:0000256" key="2">
    <source>
        <dbReference type="ARBA" id="ARBA00022737"/>
    </source>
</evidence>
<dbReference type="InterPro" id="IPR058922">
    <property type="entry name" value="WHD_DRP"/>
</dbReference>
<dbReference type="SUPFAM" id="SSF52540">
    <property type="entry name" value="P-loop containing nucleoside triphosphate hydrolases"/>
    <property type="match status" value="1"/>
</dbReference>
<keyword evidence="5" id="KW-0067">ATP-binding</keyword>
<dbReference type="InterPro" id="IPR032675">
    <property type="entry name" value="LRR_dom_sf"/>
</dbReference>
<dbReference type="RefSeq" id="XP_014619948.1">
    <property type="nucleotide sequence ID" value="XM_014764462.2"/>
</dbReference>
<evidence type="ECO:0000313" key="11">
    <source>
        <dbReference type="EnsemblPlants" id="KRH69426"/>
    </source>
</evidence>
<reference evidence="10 11" key="1">
    <citation type="journal article" date="2010" name="Nature">
        <title>Genome sequence of the palaeopolyploid soybean.</title>
        <authorList>
            <person name="Schmutz J."/>
            <person name="Cannon S.B."/>
            <person name="Schlueter J."/>
            <person name="Ma J."/>
            <person name="Mitros T."/>
            <person name="Nelson W."/>
            <person name="Hyten D.L."/>
            <person name="Song Q."/>
            <person name="Thelen J.J."/>
            <person name="Cheng J."/>
            <person name="Xu D."/>
            <person name="Hellsten U."/>
            <person name="May G.D."/>
            <person name="Yu Y."/>
            <person name="Sakurai T."/>
            <person name="Umezawa T."/>
            <person name="Bhattacharyya M.K."/>
            <person name="Sandhu D."/>
            <person name="Valliyodan B."/>
            <person name="Lindquist E."/>
            <person name="Peto M."/>
            <person name="Grant D."/>
            <person name="Shu S."/>
            <person name="Goodstein D."/>
            <person name="Barry K."/>
            <person name="Futrell-Griggs M."/>
            <person name="Abernathy B."/>
            <person name="Du J."/>
            <person name="Tian Z."/>
            <person name="Zhu L."/>
            <person name="Gill N."/>
            <person name="Joshi T."/>
            <person name="Libault M."/>
            <person name="Sethuraman A."/>
            <person name="Zhang X.-C."/>
            <person name="Shinozaki K."/>
            <person name="Nguyen H.T."/>
            <person name="Wing R.A."/>
            <person name="Cregan P."/>
            <person name="Specht J."/>
            <person name="Grimwood J."/>
            <person name="Rokhsar D."/>
            <person name="Stacey G."/>
            <person name="Shoemaker R.C."/>
            <person name="Jackson S.A."/>
        </authorList>
    </citation>
    <scope>NUCLEOTIDE SEQUENCE [LARGE SCALE GENOMIC DNA]</scope>
    <source>
        <strain evidence="11">cv. Williams 82</strain>
        <tissue evidence="10">Callus</tissue>
    </source>
</reference>
<dbReference type="Gene3D" id="3.40.50.300">
    <property type="entry name" value="P-loop containing nucleotide triphosphate hydrolases"/>
    <property type="match status" value="1"/>
</dbReference>
<dbReference type="InterPro" id="IPR041118">
    <property type="entry name" value="Rx_N"/>
</dbReference>
<dbReference type="PANTHER" id="PTHR36766:SF42">
    <property type="entry name" value="NB-ARC DOMAIN DISEASE RESISTANCE PROTEIN"/>
    <property type="match status" value="1"/>
</dbReference>
<dbReference type="AlphaFoldDB" id="A0A0R0KW53"/>
<dbReference type="SUPFAM" id="SSF52058">
    <property type="entry name" value="L domain-like"/>
    <property type="match status" value="1"/>
</dbReference>
<name>A0A0R0KW53_SOYBN</name>
<dbReference type="GO" id="GO:0005524">
    <property type="term" value="F:ATP binding"/>
    <property type="evidence" value="ECO:0007669"/>
    <property type="project" value="UniProtKB-KW"/>
</dbReference>
<gene>
    <name evidence="11" type="primary">LOC100775587</name>
    <name evidence="10" type="ORF">GLYMA_02G026200</name>
</gene>
<dbReference type="InterPro" id="IPR027417">
    <property type="entry name" value="P-loop_NTPase"/>
</dbReference>
<evidence type="ECO:0000259" key="6">
    <source>
        <dbReference type="Pfam" id="PF00931"/>
    </source>
</evidence>
<dbReference type="PANTHER" id="PTHR36766">
    <property type="entry name" value="PLANT BROAD-SPECTRUM MILDEW RESISTANCE PROTEIN RPW8"/>
    <property type="match status" value="1"/>
</dbReference>
<dbReference type="InterPro" id="IPR038005">
    <property type="entry name" value="RX-like_CC"/>
</dbReference>
<dbReference type="FunFam" id="1.10.10.10:FF:000322">
    <property type="entry name" value="Probable disease resistance protein At1g63360"/>
    <property type="match status" value="1"/>
</dbReference>
<dbReference type="Proteomes" id="UP000008827">
    <property type="component" value="Chromosome 2"/>
</dbReference>
<dbReference type="Gene3D" id="1.20.5.4130">
    <property type="match status" value="1"/>
</dbReference>
<keyword evidence="2" id="KW-0677">Repeat</keyword>
<keyword evidence="1" id="KW-0433">Leucine-rich repeat</keyword>
<dbReference type="Gene3D" id="1.10.10.10">
    <property type="entry name" value="Winged helix-like DNA-binding domain superfamily/Winged helix DNA-binding domain"/>
    <property type="match status" value="1"/>
</dbReference>
<dbReference type="GO" id="GO:0098542">
    <property type="term" value="P:defense response to other organism"/>
    <property type="evidence" value="ECO:0000318"/>
    <property type="project" value="GO_Central"/>
</dbReference>
<dbReference type="PaxDb" id="3847-GLYMA02G03010.2"/>
<dbReference type="GeneID" id="100775587"/>
<reference evidence="10" key="3">
    <citation type="submission" date="2018-07" db="EMBL/GenBank/DDBJ databases">
        <title>WGS assembly of Glycine max.</title>
        <authorList>
            <person name="Schmutz J."/>
            <person name="Cannon S."/>
            <person name="Schlueter J."/>
            <person name="Ma J."/>
            <person name="Mitros T."/>
            <person name="Nelson W."/>
            <person name="Hyten D."/>
            <person name="Song Q."/>
            <person name="Thelen J."/>
            <person name="Cheng J."/>
            <person name="Xu D."/>
            <person name="Hellsten U."/>
            <person name="May G."/>
            <person name="Yu Y."/>
            <person name="Sakurai T."/>
            <person name="Umezawa T."/>
            <person name="Bhattacharyya M."/>
            <person name="Sandhu D."/>
            <person name="Valliyodan B."/>
            <person name="Lindquist E."/>
            <person name="Peto M."/>
            <person name="Grant D."/>
            <person name="Shu S."/>
            <person name="Goodstein D."/>
            <person name="Barry K."/>
            <person name="Futrell-Griggs M."/>
            <person name="Abernathy B."/>
            <person name="Du J."/>
            <person name="Tian Z."/>
            <person name="Zhu L."/>
            <person name="Gill N."/>
            <person name="Joshi T."/>
            <person name="Libault M."/>
            <person name="Sethuraman A."/>
            <person name="Zhang X."/>
            <person name="Shinozaki K."/>
            <person name="Nguyen H."/>
            <person name="Wing R."/>
            <person name="Cregan P."/>
            <person name="Specht J."/>
            <person name="Grimwood J."/>
            <person name="Rokhsar D."/>
            <person name="Stacey G."/>
            <person name="Shoemaker R."/>
            <person name="Jackson S."/>
        </authorList>
    </citation>
    <scope>NUCLEOTIDE SEQUENCE</scope>
    <source>
        <tissue evidence="10">Callus</tissue>
    </source>
</reference>
<keyword evidence="4" id="KW-0611">Plant defense</keyword>
<keyword evidence="3" id="KW-0547">Nucleotide-binding</keyword>
<dbReference type="EnsemblPlants" id="KRH69426">
    <property type="protein sequence ID" value="KRH69426"/>
    <property type="gene ID" value="GLYMA_02G026200"/>
</dbReference>
<evidence type="ECO:0000259" key="9">
    <source>
        <dbReference type="Pfam" id="PF25019"/>
    </source>
</evidence>
<dbReference type="InterPro" id="IPR056789">
    <property type="entry name" value="LRR_R13L1-DRL21"/>
</dbReference>
<dbReference type="Gramene" id="KRH69426">
    <property type="protein sequence ID" value="KRH69426"/>
    <property type="gene ID" value="GLYMA_02G026200"/>
</dbReference>
<dbReference type="InterPro" id="IPR002182">
    <property type="entry name" value="NB-ARC"/>
</dbReference>